<dbReference type="PANTHER" id="PTHR46796:SF13">
    <property type="entry name" value="HTH-TYPE TRANSCRIPTIONAL ACTIVATOR RHAS"/>
    <property type="match status" value="1"/>
</dbReference>
<proteinExistence type="predicted"/>
<feature type="region of interest" description="Disordered" evidence="4">
    <location>
        <begin position="238"/>
        <end position="266"/>
    </location>
</feature>
<dbReference type="InterPro" id="IPR013656">
    <property type="entry name" value="PAS_4"/>
</dbReference>
<dbReference type="KEGG" id="agv:OJF2_10800"/>
<dbReference type="PROSITE" id="PS00041">
    <property type="entry name" value="HTH_ARAC_FAMILY_1"/>
    <property type="match status" value="1"/>
</dbReference>
<dbReference type="OrthoDB" id="9806208at2"/>
<dbReference type="InterPro" id="IPR018062">
    <property type="entry name" value="HTH_AraC-typ_CS"/>
</dbReference>
<dbReference type="GO" id="GO:0043565">
    <property type="term" value="F:sequence-specific DNA binding"/>
    <property type="evidence" value="ECO:0007669"/>
    <property type="project" value="InterPro"/>
</dbReference>
<reference evidence="6 7" key="1">
    <citation type="submission" date="2019-08" db="EMBL/GenBank/DDBJ databases">
        <title>Deep-cultivation of Planctomycetes and their phenomic and genomic characterization uncovers novel biology.</title>
        <authorList>
            <person name="Wiegand S."/>
            <person name="Jogler M."/>
            <person name="Boedeker C."/>
            <person name="Pinto D."/>
            <person name="Vollmers J."/>
            <person name="Rivas-Marin E."/>
            <person name="Kohn T."/>
            <person name="Peeters S.H."/>
            <person name="Heuer A."/>
            <person name="Rast P."/>
            <person name="Oberbeckmann S."/>
            <person name="Bunk B."/>
            <person name="Jeske O."/>
            <person name="Meyerdierks A."/>
            <person name="Storesund J.E."/>
            <person name="Kallscheuer N."/>
            <person name="Luecker S."/>
            <person name="Lage O.M."/>
            <person name="Pohl T."/>
            <person name="Merkel B.J."/>
            <person name="Hornburger P."/>
            <person name="Mueller R.-W."/>
            <person name="Bruemmer F."/>
            <person name="Labrenz M."/>
            <person name="Spormann A.M."/>
            <person name="Op den Camp H."/>
            <person name="Overmann J."/>
            <person name="Amann R."/>
            <person name="Jetten M.S.M."/>
            <person name="Mascher T."/>
            <person name="Medema M.H."/>
            <person name="Devos D.P."/>
            <person name="Kaster A.-K."/>
            <person name="Ovreas L."/>
            <person name="Rohde M."/>
            <person name="Galperin M.Y."/>
            <person name="Jogler C."/>
        </authorList>
    </citation>
    <scope>NUCLEOTIDE SEQUENCE [LARGE SCALE GENOMIC DNA]</scope>
    <source>
        <strain evidence="6 7">OJF2</strain>
    </source>
</reference>
<sequence length="266" mass="29897">MTGFQALLQLAPLFDCVDDALAWVKDLEGRYRWVNRAFLTSYALERGGPDPIDDPGMILGKTDYDLTSPFLADQFRLDDELVLEGARVVNRIELVGPPGGPPEWNITNKIPLRDADGSVIGTAGLSRRLDADGLDNLPDRPFASVLAYIRDHCREPVGNAELARVAHMSVRTFERRFRDAFHLSPQKYLRRLQLRMASRALAMTRKPLAEVSQDCGFADQSHFSREFRRHFGRTPRQFREHYTRGAADAPGTRTDAADQASREAVG</sequence>
<dbReference type="GO" id="GO:0003700">
    <property type="term" value="F:DNA-binding transcription factor activity"/>
    <property type="evidence" value="ECO:0007669"/>
    <property type="project" value="InterPro"/>
</dbReference>
<dbReference type="PANTHER" id="PTHR46796">
    <property type="entry name" value="HTH-TYPE TRANSCRIPTIONAL ACTIVATOR RHAS-RELATED"/>
    <property type="match status" value="1"/>
</dbReference>
<dbReference type="SUPFAM" id="SSF55785">
    <property type="entry name" value="PYP-like sensor domain (PAS domain)"/>
    <property type="match status" value="1"/>
</dbReference>
<dbReference type="PROSITE" id="PS01124">
    <property type="entry name" value="HTH_ARAC_FAMILY_2"/>
    <property type="match status" value="1"/>
</dbReference>
<evidence type="ECO:0000256" key="1">
    <source>
        <dbReference type="ARBA" id="ARBA00023015"/>
    </source>
</evidence>
<keyword evidence="7" id="KW-1185">Reference proteome</keyword>
<keyword evidence="3" id="KW-0804">Transcription</keyword>
<evidence type="ECO:0000259" key="5">
    <source>
        <dbReference type="PROSITE" id="PS01124"/>
    </source>
</evidence>
<evidence type="ECO:0000256" key="3">
    <source>
        <dbReference type="ARBA" id="ARBA00023163"/>
    </source>
</evidence>
<dbReference type="SMART" id="SM00342">
    <property type="entry name" value="HTH_ARAC"/>
    <property type="match status" value="1"/>
</dbReference>
<dbReference type="InterPro" id="IPR035965">
    <property type="entry name" value="PAS-like_dom_sf"/>
</dbReference>
<evidence type="ECO:0000256" key="4">
    <source>
        <dbReference type="SAM" id="MobiDB-lite"/>
    </source>
</evidence>
<accession>A0A5B9VXJ9</accession>
<evidence type="ECO:0000256" key="2">
    <source>
        <dbReference type="ARBA" id="ARBA00023125"/>
    </source>
</evidence>
<organism evidence="6 7">
    <name type="scientific">Aquisphaera giovannonii</name>
    <dbReference type="NCBI Taxonomy" id="406548"/>
    <lineage>
        <taxon>Bacteria</taxon>
        <taxon>Pseudomonadati</taxon>
        <taxon>Planctomycetota</taxon>
        <taxon>Planctomycetia</taxon>
        <taxon>Isosphaerales</taxon>
        <taxon>Isosphaeraceae</taxon>
        <taxon>Aquisphaera</taxon>
    </lineage>
</organism>
<dbReference type="PRINTS" id="PR00032">
    <property type="entry name" value="HTHARAC"/>
</dbReference>
<dbReference type="Gene3D" id="3.30.450.20">
    <property type="entry name" value="PAS domain"/>
    <property type="match status" value="1"/>
</dbReference>
<feature type="domain" description="HTH araC/xylS-type" evidence="5">
    <location>
        <begin position="143"/>
        <end position="241"/>
    </location>
</feature>
<dbReference type="Pfam" id="PF12833">
    <property type="entry name" value="HTH_18"/>
    <property type="match status" value="1"/>
</dbReference>
<evidence type="ECO:0000313" key="6">
    <source>
        <dbReference type="EMBL" id="QEH32601.1"/>
    </source>
</evidence>
<dbReference type="InterPro" id="IPR018060">
    <property type="entry name" value="HTH_AraC"/>
</dbReference>
<evidence type="ECO:0000313" key="7">
    <source>
        <dbReference type="Proteomes" id="UP000324233"/>
    </source>
</evidence>
<gene>
    <name evidence="6" type="primary">rhaS_1</name>
    <name evidence="6" type="ORF">OJF2_10800</name>
</gene>
<dbReference type="Pfam" id="PF08448">
    <property type="entry name" value="PAS_4"/>
    <property type="match status" value="1"/>
</dbReference>
<protein>
    <submittedName>
        <fullName evidence="6">HTH-type transcriptional activator RhaS</fullName>
    </submittedName>
</protein>
<keyword evidence="2" id="KW-0238">DNA-binding</keyword>
<dbReference type="InterPro" id="IPR050204">
    <property type="entry name" value="AraC_XylS_family_regulators"/>
</dbReference>
<dbReference type="EMBL" id="CP042997">
    <property type="protein sequence ID" value="QEH32601.1"/>
    <property type="molecule type" value="Genomic_DNA"/>
</dbReference>
<dbReference type="Proteomes" id="UP000324233">
    <property type="component" value="Chromosome"/>
</dbReference>
<dbReference type="InterPro" id="IPR009057">
    <property type="entry name" value="Homeodomain-like_sf"/>
</dbReference>
<name>A0A5B9VXJ9_9BACT</name>
<dbReference type="SUPFAM" id="SSF46689">
    <property type="entry name" value="Homeodomain-like"/>
    <property type="match status" value="2"/>
</dbReference>
<dbReference type="AlphaFoldDB" id="A0A5B9VXJ9"/>
<dbReference type="RefSeq" id="WP_148591904.1">
    <property type="nucleotide sequence ID" value="NZ_CP042997.1"/>
</dbReference>
<keyword evidence="1" id="KW-0805">Transcription regulation</keyword>
<dbReference type="InterPro" id="IPR020449">
    <property type="entry name" value="Tscrpt_reg_AraC-type_HTH"/>
</dbReference>
<dbReference type="Gene3D" id="1.10.10.60">
    <property type="entry name" value="Homeodomain-like"/>
    <property type="match status" value="1"/>
</dbReference>